<comment type="caution">
    <text evidence="1">The sequence shown here is derived from an EMBL/GenBank/DDBJ whole genome shotgun (WGS) entry which is preliminary data.</text>
</comment>
<protein>
    <submittedName>
        <fullName evidence="1">Uncharacterized protein</fullName>
    </submittedName>
</protein>
<accession>A0ACB9BK55</accession>
<gene>
    <name evidence="1" type="ORF">L2E82_33436</name>
</gene>
<organism evidence="1 2">
    <name type="scientific">Cichorium intybus</name>
    <name type="common">Chicory</name>
    <dbReference type="NCBI Taxonomy" id="13427"/>
    <lineage>
        <taxon>Eukaryota</taxon>
        <taxon>Viridiplantae</taxon>
        <taxon>Streptophyta</taxon>
        <taxon>Embryophyta</taxon>
        <taxon>Tracheophyta</taxon>
        <taxon>Spermatophyta</taxon>
        <taxon>Magnoliopsida</taxon>
        <taxon>eudicotyledons</taxon>
        <taxon>Gunneridae</taxon>
        <taxon>Pentapetalae</taxon>
        <taxon>asterids</taxon>
        <taxon>campanulids</taxon>
        <taxon>Asterales</taxon>
        <taxon>Asteraceae</taxon>
        <taxon>Cichorioideae</taxon>
        <taxon>Cichorieae</taxon>
        <taxon>Cichoriinae</taxon>
        <taxon>Cichorium</taxon>
    </lineage>
</organism>
<evidence type="ECO:0000313" key="2">
    <source>
        <dbReference type="Proteomes" id="UP001055811"/>
    </source>
</evidence>
<proteinExistence type="predicted"/>
<dbReference type="Proteomes" id="UP001055811">
    <property type="component" value="Linkage Group LG06"/>
</dbReference>
<dbReference type="EMBL" id="CM042014">
    <property type="protein sequence ID" value="KAI3722398.1"/>
    <property type="molecule type" value="Genomic_DNA"/>
</dbReference>
<reference evidence="1 2" key="2">
    <citation type="journal article" date="2022" name="Mol. Ecol. Resour.">
        <title>The genomes of chicory, endive, great burdock and yacon provide insights into Asteraceae paleo-polyploidization history and plant inulin production.</title>
        <authorList>
            <person name="Fan W."/>
            <person name="Wang S."/>
            <person name="Wang H."/>
            <person name="Wang A."/>
            <person name="Jiang F."/>
            <person name="Liu H."/>
            <person name="Zhao H."/>
            <person name="Xu D."/>
            <person name="Zhang Y."/>
        </authorList>
    </citation>
    <scope>NUCLEOTIDE SEQUENCE [LARGE SCALE GENOMIC DNA]</scope>
    <source>
        <strain evidence="2">cv. Punajuju</strain>
        <tissue evidence="1">Leaves</tissue>
    </source>
</reference>
<evidence type="ECO:0000313" key="1">
    <source>
        <dbReference type="EMBL" id="KAI3722398.1"/>
    </source>
</evidence>
<sequence>MEQTSTRQCVIIVCHITRACNPDNSDICMSKIKQSQASTVYHIDIQEDSRASHKIRPYPGWQDNLTVKQGKSIDARNKDDMNTITDELQGVRNTRIMNLGTWMPRKKRYDPASVAKPAASTLNQPLV</sequence>
<name>A0ACB9BK55_CICIN</name>
<keyword evidence="2" id="KW-1185">Reference proteome</keyword>
<reference evidence="2" key="1">
    <citation type="journal article" date="2022" name="Mol. Ecol. Resour.">
        <title>The genomes of chicory, endive, great burdock and yacon provide insights into Asteraceae palaeo-polyploidization history and plant inulin production.</title>
        <authorList>
            <person name="Fan W."/>
            <person name="Wang S."/>
            <person name="Wang H."/>
            <person name="Wang A."/>
            <person name="Jiang F."/>
            <person name="Liu H."/>
            <person name="Zhao H."/>
            <person name="Xu D."/>
            <person name="Zhang Y."/>
        </authorList>
    </citation>
    <scope>NUCLEOTIDE SEQUENCE [LARGE SCALE GENOMIC DNA]</scope>
    <source>
        <strain evidence="2">cv. Punajuju</strain>
    </source>
</reference>